<sequence length="103" mass="12026">MTTRQTYRFQGDEGRIRAECENCLRVLPLSSFNSRGYVRFRESAFPTYPPKLAGNKWDHDVTHVNRYCRECESAGARIRDKKLKALDAEIAELTTKRQELLDE</sequence>
<proteinExistence type="predicted"/>
<accession>A0A2K9VEV2</accession>
<evidence type="ECO:0000313" key="1">
    <source>
        <dbReference type="EMBL" id="AUV60749.1"/>
    </source>
</evidence>
<organism evidence="1 2">
    <name type="scientific">Gordonia phage Troje</name>
    <dbReference type="NCBI Taxonomy" id="2079282"/>
    <lineage>
        <taxon>Viruses</taxon>
        <taxon>Duplodnaviria</taxon>
        <taxon>Heunggongvirae</taxon>
        <taxon>Uroviricota</taxon>
        <taxon>Caudoviricetes</taxon>
        <taxon>Emalynvirus</taxon>
        <taxon>Emalynvirus troje</taxon>
    </lineage>
</organism>
<evidence type="ECO:0000313" key="2">
    <source>
        <dbReference type="Proteomes" id="UP000241411"/>
    </source>
</evidence>
<reference evidence="1 2" key="1">
    <citation type="submission" date="2018-01" db="EMBL/GenBank/DDBJ databases">
        <authorList>
            <person name="Farren J.M."/>
            <person name="Htoo L.P."/>
            <person name="Johnson E.S."/>
            <person name="Williams B.R."/>
            <person name="Bonilla J.A."/>
            <person name="Klyczek K."/>
            <person name="Garlena R.A."/>
            <person name="Russell D.A."/>
            <person name="Pope W.H."/>
            <person name="Jacobs-Sera D."/>
            <person name="Hendrix R.W."/>
            <person name="Hatfull G.F."/>
        </authorList>
    </citation>
    <scope>NUCLEOTIDE SEQUENCE [LARGE SCALE GENOMIC DNA]</scope>
</reference>
<dbReference type="EMBL" id="MG770215">
    <property type="protein sequence ID" value="AUV60749.1"/>
    <property type="molecule type" value="Genomic_DNA"/>
</dbReference>
<keyword evidence="2" id="KW-1185">Reference proteome</keyword>
<gene>
    <name evidence="1" type="ORF">SEA_TROJE_44</name>
</gene>
<protein>
    <submittedName>
        <fullName evidence="1">Uncharacterized protein</fullName>
    </submittedName>
</protein>
<name>A0A2K9VEV2_9CAUD</name>
<dbReference type="Proteomes" id="UP000241411">
    <property type="component" value="Segment"/>
</dbReference>